<evidence type="ECO:0000256" key="2">
    <source>
        <dbReference type="ARBA" id="ARBA00008748"/>
    </source>
</evidence>
<dbReference type="EMBL" id="CP042220">
    <property type="protein sequence ID" value="QDX29399.1"/>
    <property type="molecule type" value="Genomic_DNA"/>
</dbReference>
<feature type="binding site" evidence="11">
    <location>
        <position position="91"/>
    </location>
    <ligand>
        <name>substrate</name>
    </ligand>
</feature>
<evidence type="ECO:0000256" key="11">
    <source>
        <dbReference type="HAMAP-Rule" id="MF_00020"/>
    </source>
</evidence>
<evidence type="ECO:0000256" key="4">
    <source>
        <dbReference type="ARBA" id="ARBA00022490"/>
    </source>
</evidence>
<dbReference type="PRINTS" id="PR00471">
    <property type="entry name" value="ACETATEKNASE"/>
</dbReference>
<dbReference type="PIRSF" id="PIRSF000722">
    <property type="entry name" value="Acetate_prop_kin"/>
    <property type="match status" value="1"/>
</dbReference>
<keyword evidence="4 11" id="KW-0963">Cytoplasm</keyword>
<dbReference type="HAMAP" id="MF_00020">
    <property type="entry name" value="Acetate_kinase"/>
    <property type="match status" value="1"/>
</dbReference>
<comment type="function">
    <text evidence="11">Catalyzes the formation of acetyl phosphate from acetate and ATP. Can also catalyze the reverse reaction.</text>
</comment>
<dbReference type="GO" id="GO:0005524">
    <property type="term" value="F:ATP binding"/>
    <property type="evidence" value="ECO:0007669"/>
    <property type="project" value="UniProtKB-KW"/>
</dbReference>
<gene>
    <name evidence="11" type="primary">ackA</name>
    <name evidence="13" type="ORF">Dpoa569_0001155</name>
</gene>
<feature type="binding site" evidence="11">
    <location>
        <begin position="285"/>
        <end position="287"/>
    </location>
    <ligand>
        <name>ATP</name>
        <dbReference type="ChEBI" id="CHEBI:30616"/>
    </ligand>
</feature>
<protein>
    <recommendedName>
        <fullName evidence="11">Acetate kinase</fullName>
        <ecNumber evidence="11">2.7.2.1</ecNumber>
    </recommendedName>
    <alternativeName>
        <fullName evidence="11">Acetokinase</fullName>
    </alternativeName>
</protein>
<dbReference type="CDD" id="cd24010">
    <property type="entry name" value="ASKHA_NBD_AcK_PK"/>
    <property type="match status" value="1"/>
</dbReference>
<keyword evidence="10 11" id="KW-0460">Magnesium</keyword>
<dbReference type="GO" id="GO:0006083">
    <property type="term" value="P:acetate metabolic process"/>
    <property type="evidence" value="ECO:0007669"/>
    <property type="project" value="TreeGrafter"/>
</dbReference>
<evidence type="ECO:0000256" key="7">
    <source>
        <dbReference type="ARBA" id="ARBA00022741"/>
    </source>
</evidence>
<evidence type="ECO:0000256" key="8">
    <source>
        <dbReference type="ARBA" id="ARBA00022777"/>
    </source>
</evidence>
<organism evidence="13 14">
    <name type="scientific">Dickeya poaceiphila</name>
    <dbReference type="NCBI Taxonomy" id="568768"/>
    <lineage>
        <taxon>Bacteria</taxon>
        <taxon>Pseudomonadati</taxon>
        <taxon>Pseudomonadota</taxon>
        <taxon>Gammaproteobacteria</taxon>
        <taxon>Enterobacterales</taxon>
        <taxon>Pectobacteriaceae</taxon>
        <taxon>Dickeya</taxon>
    </lineage>
</organism>
<dbReference type="NCBIfam" id="TIGR00016">
    <property type="entry name" value="ackA"/>
    <property type="match status" value="1"/>
</dbReference>
<dbReference type="KEGG" id="dic:Dpoa569_0001155"/>
<feature type="binding site" evidence="11">
    <location>
        <position position="387"/>
    </location>
    <ligand>
        <name>Mg(2+)</name>
        <dbReference type="ChEBI" id="CHEBI:18420"/>
    </ligand>
</feature>
<keyword evidence="8 11" id="KW-0418">Kinase</keyword>
<keyword evidence="14" id="KW-1185">Reference proteome</keyword>
<keyword evidence="6 11" id="KW-0479">Metal-binding</keyword>
<dbReference type="FunFam" id="3.30.420.40:FF:000041">
    <property type="entry name" value="Acetate kinase"/>
    <property type="match status" value="1"/>
</dbReference>
<reference evidence="13 14" key="1">
    <citation type="journal article" date="2019" name="Environ. Microbiol.">
        <title>The phytopathogenic nature of Dickeya aquatica 174/2 and the dynamic early evolution of Dickeya pathogenicity.</title>
        <authorList>
            <person name="Duprey A."/>
            <person name="Taib N."/>
            <person name="Leonard S."/>
            <person name="Garin T."/>
            <person name="Flandrois J.P."/>
            <person name="Nasser W."/>
            <person name="Brochier-Armanet C."/>
            <person name="Reverchon S."/>
        </authorList>
    </citation>
    <scope>NUCLEOTIDE SEQUENCE [LARGE SCALE GENOMIC DNA]</scope>
    <source>
        <strain evidence="13 14">NCPPB 569</strain>
    </source>
</reference>
<dbReference type="EC" id="2.7.2.1" evidence="11"/>
<feature type="binding site" evidence="11">
    <location>
        <begin position="210"/>
        <end position="214"/>
    </location>
    <ligand>
        <name>ATP</name>
        <dbReference type="ChEBI" id="CHEBI:30616"/>
    </ligand>
</feature>
<dbReference type="PROSITE" id="PS01076">
    <property type="entry name" value="ACETATE_KINASE_2"/>
    <property type="match status" value="1"/>
</dbReference>
<keyword evidence="5 11" id="KW-0808">Transferase</keyword>
<dbReference type="GO" id="GO:0005829">
    <property type="term" value="C:cytosol"/>
    <property type="evidence" value="ECO:0007669"/>
    <property type="project" value="TreeGrafter"/>
</dbReference>
<proteinExistence type="inferred from homology"/>
<evidence type="ECO:0000256" key="12">
    <source>
        <dbReference type="RuleBase" id="RU003835"/>
    </source>
</evidence>
<comment type="pathway">
    <text evidence="11">Metabolic intermediate biosynthesis; acetyl-CoA biosynthesis; acetyl-CoA from acetate: step 1/2.</text>
</comment>
<comment type="similarity">
    <text evidence="2 11 12">Belongs to the acetokinase family.</text>
</comment>
<dbReference type="SUPFAM" id="SSF53067">
    <property type="entry name" value="Actin-like ATPase domain"/>
    <property type="match status" value="2"/>
</dbReference>
<comment type="cofactor">
    <cofactor evidence="11">
        <name>Mg(2+)</name>
        <dbReference type="ChEBI" id="CHEBI:18420"/>
    </cofactor>
    <cofactor evidence="11">
        <name>Mn(2+)</name>
        <dbReference type="ChEBI" id="CHEBI:29035"/>
    </cofactor>
    <text evidence="11">Mg(2+). Can also accept Mn(2+).</text>
</comment>
<feature type="active site" description="Proton donor/acceptor" evidence="11">
    <location>
        <position position="150"/>
    </location>
</feature>
<dbReference type="AlphaFoldDB" id="A0A5B8HJL9"/>
<evidence type="ECO:0000256" key="5">
    <source>
        <dbReference type="ARBA" id="ARBA00022679"/>
    </source>
</evidence>
<feature type="binding site" evidence="11">
    <location>
        <begin position="333"/>
        <end position="337"/>
    </location>
    <ligand>
        <name>ATP</name>
        <dbReference type="ChEBI" id="CHEBI:30616"/>
    </ligand>
</feature>
<dbReference type="FunFam" id="3.30.420.40:FF:000042">
    <property type="entry name" value="Acetate kinase"/>
    <property type="match status" value="1"/>
</dbReference>
<dbReference type="PANTHER" id="PTHR21060:SF21">
    <property type="entry name" value="ACETATE KINASE"/>
    <property type="match status" value="1"/>
</dbReference>
<evidence type="ECO:0000256" key="3">
    <source>
        <dbReference type="ARBA" id="ARBA00011738"/>
    </source>
</evidence>
<dbReference type="GO" id="GO:0008776">
    <property type="term" value="F:acetate kinase activity"/>
    <property type="evidence" value="ECO:0007669"/>
    <property type="project" value="UniProtKB-UniRule"/>
</dbReference>
<dbReference type="GO" id="GO:0000287">
    <property type="term" value="F:magnesium ion binding"/>
    <property type="evidence" value="ECO:0007669"/>
    <property type="project" value="UniProtKB-UniRule"/>
</dbReference>
<dbReference type="UniPathway" id="UPA00340">
    <property type="reaction ID" value="UER00458"/>
</dbReference>
<feature type="binding site" evidence="11">
    <location>
        <position position="17"/>
    </location>
    <ligand>
        <name>ATP</name>
        <dbReference type="ChEBI" id="CHEBI:30616"/>
    </ligand>
</feature>
<comment type="catalytic activity">
    <reaction evidence="11">
        <text>acetate + ATP = acetyl phosphate + ADP</text>
        <dbReference type="Rhea" id="RHEA:11352"/>
        <dbReference type="ChEBI" id="CHEBI:22191"/>
        <dbReference type="ChEBI" id="CHEBI:30089"/>
        <dbReference type="ChEBI" id="CHEBI:30616"/>
        <dbReference type="ChEBI" id="CHEBI:456216"/>
        <dbReference type="EC" id="2.7.2.1"/>
    </reaction>
</comment>
<accession>A0A5B8HJL9</accession>
<evidence type="ECO:0000256" key="6">
    <source>
        <dbReference type="ARBA" id="ARBA00022723"/>
    </source>
</evidence>
<evidence type="ECO:0000313" key="14">
    <source>
        <dbReference type="Proteomes" id="UP000320591"/>
    </source>
</evidence>
<comment type="subcellular location">
    <subcellularLocation>
        <location evidence="1 11">Cytoplasm</location>
    </subcellularLocation>
</comment>
<dbReference type="Gene3D" id="3.30.420.40">
    <property type="match status" value="2"/>
</dbReference>
<dbReference type="Pfam" id="PF00871">
    <property type="entry name" value="Acetate_kinase"/>
    <property type="match status" value="1"/>
</dbReference>
<dbReference type="Proteomes" id="UP000320591">
    <property type="component" value="Chromosome"/>
</dbReference>
<name>A0A5B8HJL9_9GAMM</name>
<comment type="subunit">
    <text evidence="3 11">Homodimer.</text>
</comment>
<dbReference type="RefSeq" id="WP_042871768.1">
    <property type="nucleotide sequence ID" value="NZ_CM001975.1"/>
</dbReference>
<keyword evidence="7 11" id="KW-0547">Nucleotide-binding</keyword>
<dbReference type="InterPro" id="IPR043129">
    <property type="entry name" value="ATPase_NBD"/>
</dbReference>
<sequence>MSSKLVLVLNCGSSSLKFAIIDAVSGDEYLSGLAECFNLPEARIKWKIDGGKQEAALGAGAAHSEALSFIVNTILSQKPELSAQLVAIGHRIVHGGEKFTQSAVINDEVLQGIKDAVPFAPLHNPAHLIGIEEALKEFPHLKAKNVAVFDTAFHQTMPEEAYLYALPYKLYKEHHIRRYGAHGTSHYFVSREAAKVLNKPVEELNVITCHLGNGGSVSAIRNGKCVDTSMGLTPLEGLVMGTRSGDIDPAVVFHLHDSLGMSVDSINKLLTKESGLLGLTEVTSDCRYVEDNYETKEDAKRAMNVYCHRLAKYIGSYSALMEGRLDAVIFTGGIGENAAMVRELTLKQLGLLGFEVDHDRNLAARFGKGGNIAKDGTRPALVIPTNEELVIAQDALRLTA</sequence>
<dbReference type="PANTHER" id="PTHR21060">
    <property type="entry name" value="ACETATE KINASE"/>
    <property type="match status" value="1"/>
</dbReference>
<evidence type="ECO:0000256" key="1">
    <source>
        <dbReference type="ARBA" id="ARBA00004496"/>
    </source>
</evidence>
<evidence type="ECO:0000256" key="9">
    <source>
        <dbReference type="ARBA" id="ARBA00022840"/>
    </source>
</evidence>
<evidence type="ECO:0000256" key="10">
    <source>
        <dbReference type="ARBA" id="ARBA00022842"/>
    </source>
</evidence>
<dbReference type="InterPro" id="IPR023865">
    <property type="entry name" value="Aliphatic_acid_kinase_CS"/>
</dbReference>
<dbReference type="STRING" id="568768.GCA_000406125_02719"/>
<dbReference type="PROSITE" id="PS01075">
    <property type="entry name" value="ACETATE_KINASE_1"/>
    <property type="match status" value="1"/>
</dbReference>
<feature type="site" description="Transition state stabilizer" evidence="11">
    <location>
        <position position="182"/>
    </location>
</feature>
<feature type="site" description="Transition state stabilizer" evidence="11">
    <location>
        <position position="243"/>
    </location>
</feature>
<dbReference type="InterPro" id="IPR004372">
    <property type="entry name" value="Ac/propionate_kinase"/>
</dbReference>
<evidence type="ECO:0000313" key="13">
    <source>
        <dbReference type="EMBL" id="QDX29399.1"/>
    </source>
</evidence>
<dbReference type="GO" id="GO:0006085">
    <property type="term" value="P:acetyl-CoA biosynthetic process"/>
    <property type="evidence" value="ECO:0007669"/>
    <property type="project" value="UniProtKB-UniRule"/>
</dbReference>
<keyword evidence="9 11" id="KW-0067">ATP-binding</keyword>
<dbReference type="InterPro" id="IPR000890">
    <property type="entry name" value="Aliphatic_acid_kin_short-chain"/>
</dbReference>
<feature type="binding site" evidence="11">
    <location>
        <position position="10"/>
    </location>
    <ligand>
        <name>Mg(2+)</name>
        <dbReference type="ChEBI" id="CHEBI:18420"/>
    </ligand>
</feature>
<dbReference type="OrthoDB" id="9802453at2"/>